<feature type="transmembrane region" description="Helical" evidence="1">
    <location>
        <begin position="6"/>
        <end position="28"/>
    </location>
</feature>
<accession>A0A1G2T3L9</accession>
<dbReference type="Proteomes" id="UP000178612">
    <property type="component" value="Unassembled WGS sequence"/>
</dbReference>
<evidence type="ECO:0000256" key="1">
    <source>
        <dbReference type="SAM" id="Phobius"/>
    </source>
</evidence>
<gene>
    <name evidence="2" type="ORF">A2758_01755</name>
</gene>
<comment type="caution">
    <text evidence="2">The sequence shown here is derived from an EMBL/GenBank/DDBJ whole genome shotgun (WGS) entry which is preliminary data.</text>
</comment>
<proteinExistence type="predicted"/>
<evidence type="ECO:0000313" key="3">
    <source>
        <dbReference type="Proteomes" id="UP000178612"/>
    </source>
</evidence>
<organism evidence="2 3">
    <name type="scientific">Candidatus Zambryskibacteria bacterium RIFCSPHIGHO2_01_FULL_49_18</name>
    <dbReference type="NCBI Taxonomy" id="1802740"/>
    <lineage>
        <taxon>Bacteria</taxon>
        <taxon>Candidatus Zambryskiibacteriota</taxon>
    </lineage>
</organism>
<keyword evidence="1" id="KW-0812">Transmembrane</keyword>
<dbReference type="AlphaFoldDB" id="A0A1G2T3L9"/>
<sequence>MTLGRAVITVVFLVIGFFAFIMVAKMSINNIKLFMIRNQFEKINSSSVAESRFLAKKSEVAHWGNSNLCDYYVGQFRASPLSKTEIEKAYESLIIPSFMGDKNSPLELEILFTDNEWFIDNPYYWYQWWQDNMNKFEVLPGETTYLVYAISDSHNPGWDLRCDN</sequence>
<keyword evidence="1" id="KW-0472">Membrane</keyword>
<protein>
    <submittedName>
        <fullName evidence="2">Uncharacterized protein</fullName>
    </submittedName>
</protein>
<name>A0A1G2T3L9_9BACT</name>
<keyword evidence="1" id="KW-1133">Transmembrane helix</keyword>
<reference evidence="2 3" key="1">
    <citation type="journal article" date="2016" name="Nat. Commun.">
        <title>Thousands of microbial genomes shed light on interconnected biogeochemical processes in an aquifer system.</title>
        <authorList>
            <person name="Anantharaman K."/>
            <person name="Brown C.T."/>
            <person name="Hug L.A."/>
            <person name="Sharon I."/>
            <person name="Castelle C.J."/>
            <person name="Probst A.J."/>
            <person name="Thomas B.C."/>
            <person name="Singh A."/>
            <person name="Wilkins M.J."/>
            <person name="Karaoz U."/>
            <person name="Brodie E.L."/>
            <person name="Williams K.H."/>
            <person name="Hubbard S.S."/>
            <person name="Banfield J.F."/>
        </authorList>
    </citation>
    <scope>NUCLEOTIDE SEQUENCE [LARGE SCALE GENOMIC DNA]</scope>
</reference>
<evidence type="ECO:0000313" key="2">
    <source>
        <dbReference type="EMBL" id="OHA91181.1"/>
    </source>
</evidence>
<dbReference type="EMBL" id="MHVJ01000013">
    <property type="protein sequence ID" value="OHA91181.1"/>
    <property type="molecule type" value="Genomic_DNA"/>
</dbReference>